<reference evidence="1 2" key="1">
    <citation type="submission" date="2013-10" db="EMBL/GenBank/DDBJ databases">
        <title>The Genome Sequence of Acinetobacter nectaris CIP 110549.</title>
        <authorList>
            <consortium name="The Broad Institute Genomics Platform"/>
            <consortium name="The Broad Institute Genome Sequencing Center for Infectious Disease"/>
            <person name="Cerqueira G."/>
            <person name="Feldgarden M."/>
            <person name="Courvalin P."/>
            <person name="Grillot-Courvalin C."/>
            <person name="Clermont D."/>
            <person name="Rocha E."/>
            <person name="Yoon E.-J."/>
            <person name="Nemec A."/>
            <person name="Young S.K."/>
            <person name="Zeng Q."/>
            <person name="Gargeya S."/>
            <person name="Fitzgerald M."/>
            <person name="Abouelleil A."/>
            <person name="Alvarado L."/>
            <person name="Berlin A.M."/>
            <person name="Chapman S.B."/>
            <person name="Gainer-Dewar J."/>
            <person name="Goldberg J."/>
            <person name="Gnerre S."/>
            <person name="Griggs A."/>
            <person name="Gujja S."/>
            <person name="Hansen M."/>
            <person name="Howarth C."/>
            <person name="Imamovic A."/>
            <person name="Ireland A."/>
            <person name="Larimer J."/>
            <person name="McCowan C."/>
            <person name="Murphy C."/>
            <person name="Pearson M."/>
            <person name="Poon T.W."/>
            <person name="Priest M."/>
            <person name="Roberts A."/>
            <person name="Saif S."/>
            <person name="Shea T."/>
            <person name="Sykes S."/>
            <person name="Wortman J."/>
            <person name="Nusbaum C."/>
            <person name="Birren B."/>
        </authorList>
    </citation>
    <scope>NUCLEOTIDE SEQUENCE [LARGE SCALE GENOMIC DNA]</scope>
    <source>
        <strain evidence="1 2">CIP 110549</strain>
    </source>
</reference>
<gene>
    <name evidence="1" type="ORF">P256_00813</name>
</gene>
<protein>
    <submittedName>
        <fullName evidence="1">Uncharacterized protein</fullName>
    </submittedName>
</protein>
<keyword evidence="2" id="KW-1185">Reference proteome</keyword>
<dbReference type="EMBL" id="AYER01000003">
    <property type="protein sequence ID" value="ESK40365.1"/>
    <property type="molecule type" value="Genomic_DNA"/>
</dbReference>
<dbReference type="eggNOG" id="ENOG502ZY3T">
    <property type="taxonomic scope" value="Bacteria"/>
</dbReference>
<sequence length="142" mass="15303">MMKKVLLFIGFATVGLTMTACQNIPQRYNGNAGYKVESKTNNSAIISYTLAVQPNHALNQTKLENACKKVLTESLNYSVKVLSTDEIINPANTPQSAGINIGHSQTTFGLANTNTGDNSASRTALGIHPNTLTVIRYECTPK</sequence>
<comment type="caution">
    <text evidence="1">The sequence shown here is derived from an EMBL/GenBank/DDBJ whole genome shotgun (WGS) entry which is preliminary data.</text>
</comment>
<dbReference type="PATRIC" id="fig|1392540.3.peg.789"/>
<dbReference type="PROSITE" id="PS51257">
    <property type="entry name" value="PROKAR_LIPOPROTEIN"/>
    <property type="match status" value="1"/>
</dbReference>
<proteinExistence type="predicted"/>
<dbReference type="RefSeq" id="WP_023272399.1">
    <property type="nucleotide sequence ID" value="NZ_KI530712.1"/>
</dbReference>
<dbReference type="Proteomes" id="UP000023785">
    <property type="component" value="Unassembled WGS sequence"/>
</dbReference>
<dbReference type="AlphaFoldDB" id="V2TXE0"/>
<evidence type="ECO:0000313" key="1">
    <source>
        <dbReference type="EMBL" id="ESK40365.1"/>
    </source>
</evidence>
<evidence type="ECO:0000313" key="2">
    <source>
        <dbReference type="Proteomes" id="UP000023785"/>
    </source>
</evidence>
<accession>V2TXE0</accession>
<organism evidence="1 2">
    <name type="scientific">Acinetobacter nectaris CIP 110549</name>
    <dbReference type="NCBI Taxonomy" id="1392540"/>
    <lineage>
        <taxon>Bacteria</taxon>
        <taxon>Pseudomonadati</taxon>
        <taxon>Pseudomonadota</taxon>
        <taxon>Gammaproteobacteria</taxon>
        <taxon>Moraxellales</taxon>
        <taxon>Moraxellaceae</taxon>
        <taxon>Acinetobacter</taxon>
    </lineage>
</organism>
<name>V2TXE0_9GAMM</name>
<dbReference type="HOGENOM" id="CLU_125822_0_0_6"/>